<dbReference type="Proteomes" id="UP000007646">
    <property type="component" value="Unassembled WGS sequence"/>
</dbReference>
<feature type="domain" description="Sushi" evidence="5">
    <location>
        <begin position="77"/>
        <end position="134"/>
    </location>
</feature>
<dbReference type="Ensembl" id="ENSLAFT00000001875.2">
    <property type="protein sequence ID" value="ENSLAFP00000001569.2"/>
    <property type="gene ID" value="ENSLAFG00000001875.2"/>
</dbReference>
<evidence type="ECO:0000256" key="1">
    <source>
        <dbReference type="ARBA" id="ARBA00022737"/>
    </source>
</evidence>
<keyword evidence="2 3" id="KW-1015">Disulfide bond</keyword>
<dbReference type="GO" id="GO:0009609">
    <property type="term" value="P:response to symbiotic bacterium"/>
    <property type="evidence" value="ECO:0007669"/>
    <property type="project" value="Ensembl"/>
</dbReference>
<dbReference type="GO" id="GO:0045732">
    <property type="term" value="P:positive regulation of protein catabolic process"/>
    <property type="evidence" value="ECO:0007669"/>
    <property type="project" value="Ensembl"/>
</dbReference>
<feature type="domain" description="Sushi" evidence="5">
    <location>
        <begin position="19"/>
        <end position="76"/>
    </location>
</feature>
<dbReference type="OMA" id="ICIKGYH"/>
<dbReference type="eggNOG" id="KOG4297">
    <property type="taxonomic scope" value="Eukaryota"/>
</dbReference>
<dbReference type="SMART" id="SM00032">
    <property type="entry name" value="CCP"/>
    <property type="match status" value="3"/>
</dbReference>
<reference evidence="6" key="2">
    <citation type="submission" date="2025-08" db="UniProtKB">
        <authorList>
            <consortium name="Ensembl"/>
        </authorList>
    </citation>
    <scope>IDENTIFICATION</scope>
    <source>
        <strain evidence="6">Isolate ISIS603380</strain>
    </source>
</reference>
<keyword evidence="3" id="KW-0768">Sushi</keyword>
<evidence type="ECO:0000256" key="4">
    <source>
        <dbReference type="SAM" id="SignalP"/>
    </source>
</evidence>
<comment type="caution">
    <text evidence="3">Lacks conserved residue(s) required for the propagation of feature annotation.</text>
</comment>
<reference evidence="6 7" key="1">
    <citation type="submission" date="2009-06" db="EMBL/GenBank/DDBJ databases">
        <title>The Genome Sequence of Loxodonta africana (African elephant).</title>
        <authorList>
            <person name="Di Palma F."/>
            <person name="Heiman D."/>
            <person name="Young S."/>
            <person name="Johnson J."/>
            <person name="Lander E.S."/>
            <person name="Lindblad-Toh K."/>
        </authorList>
    </citation>
    <scope>NUCLEOTIDE SEQUENCE [LARGE SCALE GENOMIC DNA]</scope>
    <source>
        <strain evidence="6 7">Isolate ISIS603380</strain>
    </source>
</reference>
<sequence length="248" mass="27961">FRFLYYLVVVWLVSASDAKNCSEPPSVDNSIFVMHEVEGQALGTYFCLQGYHLVGKKTLSCNAFQDWDTPTPTCHLGHCPDPVLFNGEFNSSGPVNVNDKVTFQCVDHYILKGSSWSQCQENHTWVPPFPICQSEDCGPPENPTHGYFEGHDFNSGSNITFYCEKKYHLVGTQHQQCVNGEWSSALPVCEPAPKTEFEKALLAFQENKNLCQATESFMQRLKESGLILEELKYSLEMKKAELVAKTLL</sequence>
<feature type="disulfide bond" evidence="3">
    <location>
        <begin position="47"/>
        <end position="74"/>
    </location>
</feature>
<protein>
    <submittedName>
        <fullName evidence="6">Complement component 4 binding protein beta</fullName>
    </submittedName>
</protein>
<keyword evidence="4" id="KW-0732">Signal</keyword>
<dbReference type="GeneTree" id="ENSGT00940000163065"/>
<dbReference type="SUPFAM" id="SSF57535">
    <property type="entry name" value="Complement control module/SCR domain"/>
    <property type="match status" value="3"/>
</dbReference>
<reference evidence="6" key="3">
    <citation type="submission" date="2025-09" db="UniProtKB">
        <authorList>
            <consortium name="Ensembl"/>
        </authorList>
    </citation>
    <scope>IDENTIFICATION</scope>
    <source>
        <strain evidence="6">Isolate ISIS603380</strain>
    </source>
</reference>
<dbReference type="PANTHER" id="PTHR45656:SF14">
    <property type="entry name" value="C4B-BINDING PROTEIN BETA CHAIN"/>
    <property type="match status" value="1"/>
</dbReference>
<dbReference type="Gene3D" id="2.10.70.10">
    <property type="entry name" value="Complement Module, domain 1"/>
    <property type="match status" value="3"/>
</dbReference>
<dbReference type="InParanoid" id="G3SPE6"/>
<dbReference type="HOGENOM" id="CLU_093877_0_0_1"/>
<keyword evidence="7" id="KW-1185">Reference proteome</keyword>
<organism evidence="6 7">
    <name type="scientific">Loxodonta africana</name>
    <name type="common">African elephant</name>
    <dbReference type="NCBI Taxonomy" id="9785"/>
    <lineage>
        <taxon>Eukaryota</taxon>
        <taxon>Metazoa</taxon>
        <taxon>Chordata</taxon>
        <taxon>Craniata</taxon>
        <taxon>Vertebrata</taxon>
        <taxon>Euteleostomi</taxon>
        <taxon>Mammalia</taxon>
        <taxon>Eutheria</taxon>
        <taxon>Afrotheria</taxon>
        <taxon>Proboscidea</taxon>
        <taxon>Elephantidae</taxon>
        <taxon>Loxodonta</taxon>
    </lineage>
</organism>
<evidence type="ECO:0000256" key="3">
    <source>
        <dbReference type="PROSITE-ProRule" id="PRU00302"/>
    </source>
</evidence>
<dbReference type="STRING" id="9785.ENSLAFP00000001569"/>
<keyword evidence="1" id="KW-0677">Repeat</keyword>
<evidence type="ECO:0000313" key="7">
    <source>
        <dbReference type="Proteomes" id="UP000007646"/>
    </source>
</evidence>
<dbReference type="GO" id="GO:0005615">
    <property type="term" value="C:extracellular space"/>
    <property type="evidence" value="ECO:0007669"/>
    <property type="project" value="Ensembl"/>
</dbReference>
<dbReference type="InterPro" id="IPR035976">
    <property type="entry name" value="Sushi/SCR/CCP_sf"/>
</dbReference>
<dbReference type="FunCoup" id="G3SPE6">
    <property type="interactions" value="23"/>
</dbReference>
<feature type="domain" description="Sushi" evidence="5">
    <location>
        <begin position="135"/>
        <end position="191"/>
    </location>
</feature>
<name>G3SPE6_LOXAF</name>
<dbReference type="CDD" id="cd00033">
    <property type="entry name" value="CCP"/>
    <property type="match status" value="3"/>
</dbReference>
<dbReference type="PROSITE" id="PS50923">
    <property type="entry name" value="SUSHI"/>
    <property type="match status" value="3"/>
</dbReference>
<proteinExistence type="predicted"/>
<evidence type="ECO:0000256" key="2">
    <source>
        <dbReference type="ARBA" id="ARBA00023157"/>
    </source>
</evidence>
<dbReference type="GO" id="GO:0045959">
    <property type="term" value="P:negative regulation of complement activation, classical pathway"/>
    <property type="evidence" value="ECO:0007669"/>
    <property type="project" value="Ensembl"/>
</dbReference>
<dbReference type="GO" id="GO:1903027">
    <property type="term" value="P:regulation of opsonization"/>
    <property type="evidence" value="ECO:0007669"/>
    <property type="project" value="Ensembl"/>
</dbReference>
<evidence type="ECO:0000313" key="6">
    <source>
        <dbReference type="Ensembl" id="ENSLAFP00000001569.2"/>
    </source>
</evidence>
<accession>G3SPE6</accession>
<dbReference type="AlphaFoldDB" id="G3SPE6"/>
<dbReference type="Pfam" id="PF00084">
    <property type="entry name" value="Sushi"/>
    <property type="match status" value="3"/>
</dbReference>
<feature type="signal peptide" evidence="4">
    <location>
        <begin position="1"/>
        <end position="18"/>
    </location>
</feature>
<dbReference type="InterPro" id="IPR000436">
    <property type="entry name" value="Sushi_SCR_CCP_dom"/>
</dbReference>
<dbReference type="InterPro" id="IPR051277">
    <property type="entry name" value="SEZ6_CSMD_C4BPB_Regulators"/>
</dbReference>
<evidence type="ECO:0000259" key="5">
    <source>
        <dbReference type="PROSITE" id="PS50923"/>
    </source>
</evidence>
<feature type="chain" id="PRO_5003453997" evidence="4">
    <location>
        <begin position="19"/>
        <end position="248"/>
    </location>
</feature>
<gene>
    <name evidence="6" type="primary">C4BPB</name>
</gene>
<dbReference type="PANTHER" id="PTHR45656">
    <property type="entry name" value="PROTEIN CBR-CLEC-78"/>
    <property type="match status" value="1"/>
</dbReference>
<feature type="disulfide bond" evidence="3">
    <location>
        <begin position="105"/>
        <end position="132"/>
    </location>
</feature>